<sequence>MFVLSPLQAEGFPLKKADQLGPNVCLATDFRPKGEDLVLNVKGGPVSVSTTPASLSTKTKTYYYAGFSNDTMHSCSLNGKFSNNEADDDCEDIYPEKAKLNFYLVLINSVRVIFTKAVAFNTILTIRALIF</sequence>
<dbReference type="EMBL" id="JAHUTI010001925">
    <property type="protein sequence ID" value="MED6233170.1"/>
    <property type="molecule type" value="Genomic_DNA"/>
</dbReference>
<proteinExistence type="predicted"/>
<gene>
    <name evidence="1" type="ORF">ATANTOWER_007880</name>
</gene>
<name>A0ABU7A6D9_9TELE</name>
<keyword evidence="2" id="KW-1185">Reference proteome</keyword>
<organism evidence="1 2">
    <name type="scientific">Ataeniobius toweri</name>
    <dbReference type="NCBI Taxonomy" id="208326"/>
    <lineage>
        <taxon>Eukaryota</taxon>
        <taxon>Metazoa</taxon>
        <taxon>Chordata</taxon>
        <taxon>Craniata</taxon>
        <taxon>Vertebrata</taxon>
        <taxon>Euteleostomi</taxon>
        <taxon>Actinopterygii</taxon>
        <taxon>Neopterygii</taxon>
        <taxon>Teleostei</taxon>
        <taxon>Neoteleostei</taxon>
        <taxon>Acanthomorphata</taxon>
        <taxon>Ovalentaria</taxon>
        <taxon>Atherinomorphae</taxon>
        <taxon>Cyprinodontiformes</taxon>
        <taxon>Goodeidae</taxon>
        <taxon>Ataeniobius</taxon>
    </lineage>
</organism>
<protein>
    <submittedName>
        <fullName evidence="1">Uncharacterized protein</fullName>
    </submittedName>
</protein>
<accession>A0ABU7A6D9</accession>
<comment type="caution">
    <text evidence="1">The sequence shown here is derived from an EMBL/GenBank/DDBJ whole genome shotgun (WGS) entry which is preliminary data.</text>
</comment>
<dbReference type="Proteomes" id="UP001345963">
    <property type="component" value="Unassembled WGS sequence"/>
</dbReference>
<evidence type="ECO:0000313" key="1">
    <source>
        <dbReference type="EMBL" id="MED6233170.1"/>
    </source>
</evidence>
<reference evidence="1 2" key="1">
    <citation type="submission" date="2021-07" db="EMBL/GenBank/DDBJ databases">
        <authorList>
            <person name="Palmer J.M."/>
        </authorList>
    </citation>
    <scope>NUCLEOTIDE SEQUENCE [LARGE SCALE GENOMIC DNA]</scope>
    <source>
        <strain evidence="1 2">AT_MEX2019</strain>
        <tissue evidence="1">Muscle</tissue>
    </source>
</reference>
<evidence type="ECO:0000313" key="2">
    <source>
        <dbReference type="Proteomes" id="UP001345963"/>
    </source>
</evidence>